<dbReference type="InterPro" id="IPR011330">
    <property type="entry name" value="Glyco_hydro/deAcase_b/a-brl"/>
</dbReference>
<sequence>MKMARVALLLDTIAAERRWKYGVDVFEAYVGEMLKSSGIPYSEIHTAEKLSEQGYDVVIAALSEESEESIGQLLQYAEQGGTLISSGGLNRMAGRLSCREIAGEAGYAEIPEYAGEPLRYLKAKPWLPVSADGAHAVKGAGQLHRHTREGEPLAPAILEISVGKGKVIRWNVDIPYTIVGFQQGTGPVVEDGIPAPDGTGSLDEGILKADDRCEMDWELDRKRTETGYPYYAYPYADWWRDAWVSVLLKAVVAKNMTLPFVDYWPDGVERVAMISHDSDVNADESAYETLSVLKECDVRSTWCMIEPGYSPDVYEQVKAEGHELAFHYNALHLDKGFWAQTEFERQLAFIREKTGVPIVSNKNHYTRVEGWGELFEWCERNGIRSDQTRGPSKKGNVGFLFGTCRPYYPIARFDDRNRLYNVLEIGFLTQDLEHPSLPDTSVITPFLETAAGVRGGVAHFLFHQYHILNQAHVADALREVVGSARKRNFTFWTGEQIFRWEESRRAVSILPDESEGYRIERAQPGTVVWVPVPDGAKATKETNLLFGVTCERHAVTAEASV</sequence>
<name>A0A329M0S6_9BACL</name>
<dbReference type="GO" id="GO:0005975">
    <property type="term" value="P:carbohydrate metabolic process"/>
    <property type="evidence" value="ECO:0007669"/>
    <property type="project" value="InterPro"/>
</dbReference>
<dbReference type="Proteomes" id="UP000250369">
    <property type="component" value="Unassembled WGS sequence"/>
</dbReference>
<dbReference type="InterPro" id="IPR029062">
    <property type="entry name" value="Class_I_gatase-like"/>
</dbReference>
<evidence type="ECO:0000313" key="2">
    <source>
        <dbReference type="Proteomes" id="UP000250369"/>
    </source>
</evidence>
<evidence type="ECO:0008006" key="3">
    <source>
        <dbReference type="Google" id="ProtNLM"/>
    </source>
</evidence>
<dbReference type="OrthoDB" id="2492838at2"/>
<evidence type="ECO:0000313" key="1">
    <source>
        <dbReference type="EMBL" id="RAV13328.1"/>
    </source>
</evidence>
<reference evidence="1 2" key="1">
    <citation type="journal article" date="2009" name="Int. J. Syst. Evol. Microbiol.">
        <title>Paenibacillus contaminans sp. nov., isolated from a contaminated laboratory plate.</title>
        <authorList>
            <person name="Chou J.H."/>
            <person name="Lee J.H."/>
            <person name="Lin M.C."/>
            <person name="Chang P.S."/>
            <person name="Arun A.B."/>
            <person name="Young C.C."/>
            <person name="Chen W.M."/>
        </authorList>
    </citation>
    <scope>NUCLEOTIDE SEQUENCE [LARGE SCALE GENOMIC DNA]</scope>
    <source>
        <strain evidence="1 2">CKOBP-6</strain>
    </source>
</reference>
<accession>A0A329M0S6</accession>
<dbReference type="AlphaFoldDB" id="A0A329M0S6"/>
<dbReference type="Gene3D" id="3.20.20.370">
    <property type="entry name" value="Glycoside hydrolase/deacetylase"/>
    <property type="match status" value="1"/>
</dbReference>
<dbReference type="Gene3D" id="3.40.50.880">
    <property type="match status" value="1"/>
</dbReference>
<dbReference type="RefSeq" id="WP_113035392.1">
    <property type="nucleotide sequence ID" value="NZ_QMFB01000030.1"/>
</dbReference>
<proteinExistence type="predicted"/>
<dbReference type="SUPFAM" id="SSF88713">
    <property type="entry name" value="Glycoside hydrolase/deacetylase"/>
    <property type="match status" value="1"/>
</dbReference>
<organism evidence="1 2">
    <name type="scientific">Paenibacillus contaminans</name>
    <dbReference type="NCBI Taxonomy" id="450362"/>
    <lineage>
        <taxon>Bacteria</taxon>
        <taxon>Bacillati</taxon>
        <taxon>Bacillota</taxon>
        <taxon>Bacilli</taxon>
        <taxon>Bacillales</taxon>
        <taxon>Paenibacillaceae</taxon>
        <taxon>Paenibacillus</taxon>
    </lineage>
</organism>
<keyword evidence="2" id="KW-1185">Reference proteome</keyword>
<comment type="caution">
    <text evidence="1">The sequence shown here is derived from an EMBL/GenBank/DDBJ whole genome shotgun (WGS) entry which is preliminary data.</text>
</comment>
<dbReference type="EMBL" id="QMFB01000030">
    <property type="protein sequence ID" value="RAV13328.1"/>
    <property type="molecule type" value="Genomic_DNA"/>
</dbReference>
<protein>
    <recommendedName>
        <fullName evidence="3">NodB homology domain-containing protein</fullName>
    </recommendedName>
</protein>
<gene>
    <name evidence="1" type="ORF">DQG23_33520</name>
</gene>